<keyword evidence="9" id="KW-1185">Reference proteome</keyword>
<evidence type="ECO:0000256" key="2">
    <source>
        <dbReference type="ARBA" id="ARBA00022723"/>
    </source>
</evidence>
<comment type="function">
    <text evidence="6">Component of a complex that catalyzes the oxidation of glycolate to glyoxylate.</text>
</comment>
<evidence type="ECO:0000259" key="7">
    <source>
        <dbReference type="PROSITE" id="PS51379"/>
    </source>
</evidence>
<dbReference type="OrthoDB" id="9765258at2"/>
<reference evidence="8 9" key="1">
    <citation type="submission" date="2016-10" db="EMBL/GenBank/DDBJ databases">
        <authorList>
            <person name="de Groot N.N."/>
        </authorList>
    </citation>
    <scope>NUCLEOTIDE SEQUENCE [LARGE SCALE GENOMIC DNA]</scope>
    <source>
        <strain evidence="8 9">Nv1</strain>
    </source>
</reference>
<organism evidence="8 9">
    <name type="scientific">Nitrosovibrio tenuis</name>
    <dbReference type="NCBI Taxonomy" id="1233"/>
    <lineage>
        <taxon>Bacteria</taxon>
        <taxon>Pseudomonadati</taxon>
        <taxon>Pseudomonadota</taxon>
        <taxon>Betaproteobacteria</taxon>
        <taxon>Nitrosomonadales</taxon>
        <taxon>Nitrosomonadaceae</taxon>
        <taxon>Nitrosovibrio</taxon>
    </lineage>
</organism>
<dbReference type="Pfam" id="PF13183">
    <property type="entry name" value="Fer4_8"/>
    <property type="match status" value="1"/>
</dbReference>
<sequence length="456" mass="49028">MQTNLADFIKDTPEGQEAEEILRTCVHCGFCLAACPTYQLLGDELDSPRGRIYLMKQVMEGAPVTEKTQLHLDRCLTCRACETVCPSGVRYGRLVDIGRSIVEKKVGRNLGAGTMRYALRRVLPNSGMFSSLLKLGQAVRPLLPGHLLDSIPPAQTAQSGASSWPAARHARKMLILEGCVQPGLAPNINAATARVLDRLGISLIKAANAGCCGAVSYHLNAQQEGLDYMRRNVDAWWPYIASGPGIRAARGTKGAEAAENFDSAEAIVITASGCGVTVKDYGHLLRHDPVYAGKAARVSAMAKDISEIVDAETRTLMSLLDRAPDNSGKRSNKPKLAFHSPCTLQHGMNIRGVAEKILIAAGFELTYVPDAHLCCGSAGTYSILQPELSQRLLVNKVAALESGAPARIATANIGCLMHVRGGTSLPVDHWIEILDEKIRQDDEQTHAEPVPAKAPL</sequence>
<evidence type="ECO:0000256" key="5">
    <source>
        <dbReference type="ARBA" id="ARBA00023014"/>
    </source>
</evidence>
<feature type="domain" description="4Fe-4S ferredoxin-type" evidence="7">
    <location>
        <begin position="16"/>
        <end position="45"/>
    </location>
</feature>
<dbReference type="InterPro" id="IPR012257">
    <property type="entry name" value="Glc_ox_4Fe-4S"/>
</dbReference>
<dbReference type="RefSeq" id="WP_090829599.1">
    <property type="nucleotide sequence ID" value="NZ_FOBH01000018.1"/>
</dbReference>
<evidence type="ECO:0000256" key="1">
    <source>
        <dbReference type="ARBA" id="ARBA00022485"/>
    </source>
</evidence>
<feature type="domain" description="4Fe-4S ferredoxin-type" evidence="7">
    <location>
        <begin position="66"/>
        <end position="97"/>
    </location>
</feature>
<keyword evidence="5 6" id="KW-0411">Iron-sulfur</keyword>
<comment type="catalytic activity">
    <reaction evidence="6">
        <text>(R)-lactate + A = pyruvate + AH2</text>
        <dbReference type="Rhea" id="RHEA:15089"/>
        <dbReference type="ChEBI" id="CHEBI:13193"/>
        <dbReference type="ChEBI" id="CHEBI:15361"/>
        <dbReference type="ChEBI" id="CHEBI:16004"/>
        <dbReference type="ChEBI" id="CHEBI:17499"/>
    </reaction>
</comment>
<proteinExistence type="predicted"/>
<keyword evidence="2 6" id="KW-0479">Metal-binding</keyword>
<evidence type="ECO:0000256" key="4">
    <source>
        <dbReference type="ARBA" id="ARBA00023004"/>
    </source>
</evidence>
<dbReference type="EMBL" id="FOBH01000018">
    <property type="protein sequence ID" value="SEL61924.1"/>
    <property type="molecule type" value="Genomic_DNA"/>
</dbReference>
<comment type="catalytic activity">
    <reaction evidence="6">
        <text>glycolate + A = glyoxylate + AH2</text>
        <dbReference type="Rhea" id="RHEA:21264"/>
        <dbReference type="ChEBI" id="CHEBI:13193"/>
        <dbReference type="ChEBI" id="CHEBI:17499"/>
        <dbReference type="ChEBI" id="CHEBI:29805"/>
        <dbReference type="ChEBI" id="CHEBI:36655"/>
        <dbReference type="EC" id="1.1.99.14"/>
    </reaction>
</comment>
<comment type="cofactor">
    <cofactor evidence="6">
        <name>[4Fe-4S] cluster</name>
        <dbReference type="ChEBI" id="CHEBI:49883"/>
    </cofactor>
    <text evidence="6">Binds 2 [4Fe-4S] clusters.</text>
</comment>
<dbReference type="PANTHER" id="PTHR32479:SF17">
    <property type="entry name" value="GLYCOLATE OXIDASE IRON-SULFUR SUBUNIT"/>
    <property type="match status" value="1"/>
</dbReference>
<evidence type="ECO:0000313" key="9">
    <source>
        <dbReference type="Proteomes" id="UP000198620"/>
    </source>
</evidence>
<dbReference type="GO" id="GO:0019154">
    <property type="term" value="F:glycolate dehydrogenase activity"/>
    <property type="evidence" value="ECO:0007669"/>
    <property type="project" value="UniProtKB-EC"/>
</dbReference>
<dbReference type="NCBIfam" id="NF008434">
    <property type="entry name" value="PRK11274.1"/>
    <property type="match status" value="1"/>
</dbReference>
<name>A0A1H7RQ08_9PROT</name>
<dbReference type="InterPro" id="IPR017900">
    <property type="entry name" value="4Fe4S_Fe_S_CS"/>
</dbReference>
<keyword evidence="3" id="KW-0677">Repeat</keyword>
<keyword evidence="6" id="KW-0813">Transport</keyword>
<evidence type="ECO:0000256" key="3">
    <source>
        <dbReference type="ARBA" id="ARBA00022737"/>
    </source>
</evidence>
<evidence type="ECO:0000256" key="6">
    <source>
        <dbReference type="PIRNR" id="PIRNR000139"/>
    </source>
</evidence>
<dbReference type="GO" id="GO:0051539">
    <property type="term" value="F:4 iron, 4 sulfur cluster binding"/>
    <property type="evidence" value="ECO:0007669"/>
    <property type="project" value="UniProtKB-UniRule"/>
</dbReference>
<dbReference type="InterPro" id="IPR009051">
    <property type="entry name" value="Helical_ferredxn"/>
</dbReference>
<evidence type="ECO:0000313" key="8">
    <source>
        <dbReference type="EMBL" id="SEL61924.1"/>
    </source>
</evidence>
<keyword evidence="1 6" id="KW-0004">4Fe-4S</keyword>
<dbReference type="EC" id="1.1.99.14" evidence="6"/>
<keyword evidence="4 6" id="KW-0408">Iron</keyword>
<dbReference type="FunFam" id="1.10.1060.10:FF:000012">
    <property type="entry name" value="Glycolate oxidase iron-sulfur subunit"/>
    <property type="match status" value="1"/>
</dbReference>
<dbReference type="Gene3D" id="1.10.1060.10">
    <property type="entry name" value="Alpha-helical ferredoxin"/>
    <property type="match status" value="1"/>
</dbReference>
<dbReference type="SUPFAM" id="SSF46548">
    <property type="entry name" value="alpha-helical ferredoxin"/>
    <property type="match status" value="1"/>
</dbReference>
<dbReference type="InterPro" id="IPR017896">
    <property type="entry name" value="4Fe4S_Fe-S-bd"/>
</dbReference>
<dbReference type="PIRSF" id="PIRSF000139">
    <property type="entry name" value="Glc_ox_4Fe-4S"/>
    <property type="match status" value="1"/>
</dbReference>
<dbReference type="Pfam" id="PF02754">
    <property type="entry name" value="CCG"/>
    <property type="match status" value="2"/>
</dbReference>
<protein>
    <recommendedName>
        <fullName evidence="6">Glycolate oxidase iron-sulfur subunit</fullName>
        <ecNumber evidence="6">1.1.99.14</ecNumber>
    </recommendedName>
</protein>
<gene>
    <name evidence="8" type="ORF">SAMN05216387_11839</name>
</gene>
<dbReference type="GO" id="GO:0046872">
    <property type="term" value="F:metal ion binding"/>
    <property type="evidence" value="ECO:0007669"/>
    <property type="project" value="UniProtKB-UniRule"/>
</dbReference>
<accession>A0A1H7RQ08</accession>
<dbReference type="STRING" id="1233.SAMN05216387_11839"/>
<dbReference type="Proteomes" id="UP000198620">
    <property type="component" value="Unassembled WGS sequence"/>
</dbReference>
<dbReference type="PROSITE" id="PS51379">
    <property type="entry name" value="4FE4S_FER_2"/>
    <property type="match status" value="2"/>
</dbReference>
<dbReference type="PANTHER" id="PTHR32479">
    <property type="entry name" value="GLYCOLATE OXIDASE IRON-SULFUR SUBUNIT"/>
    <property type="match status" value="1"/>
</dbReference>
<dbReference type="PROSITE" id="PS00198">
    <property type="entry name" value="4FE4S_FER_1"/>
    <property type="match status" value="1"/>
</dbReference>
<keyword evidence="6" id="KW-0249">Electron transport</keyword>
<dbReference type="InterPro" id="IPR004017">
    <property type="entry name" value="Cys_rich_dom"/>
</dbReference>
<dbReference type="AlphaFoldDB" id="A0A1H7RQ08"/>